<comment type="caution">
    <text evidence="7">The sequence shown here is derived from an EMBL/GenBank/DDBJ whole genome shotgun (WGS) entry which is preliminary data.</text>
</comment>
<accession>A0A9D2GAF1</accession>
<dbReference type="AlphaFoldDB" id="A0A9D2GAF1"/>
<feature type="compositionally biased region" description="Basic and acidic residues" evidence="3">
    <location>
        <begin position="205"/>
        <end position="231"/>
    </location>
</feature>
<evidence type="ECO:0000259" key="5">
    <source>
        <dbReference type="Pfam" id="PF07486"/>
    </source>
</evidence>
<evidence type="ECO:0000256" key="3">
    <source>
        <dbReference type="SAM" id="MobiDB-lite"/>
    </source>
</evidence>
<keyword evidence="7" id="KW-0378">Hydrolase</keyword>
<feature type="domain" description="Cell wall hydrolase SleB" evidence="5">
    <location>
        <begin position="278"/>
        <end position="355"/>
    </location>
</feature>
<dbReference type="Pfam" id="PF24568">
    <property type="entry name" value="CC_PcsB"/>
    <property type="match status" value="1"/>
</dbReference>
<protein>
    <submittedName>
        <fullName evidence="7">Cell wall hydrolase</fullName>
    </submittedName>
</protein>
<feature type="compositionally biased region" description="Polar residues" evidence="3">
    <location>
        <begin position="237"/>
        <end position="246"/>
    </location>
</feature>
<feature type="region of interest" description="Disordered" evidence="3">
    <location>
        <begin position="205"/>
        <end position="246"/>
    </location>
</feature>
<feature type="signal peptide" evidence="4">
    <location>
        <begin position="1"/>
        <end position="30"/>
    </location>
</feature>
<dbReference type="Gene3D" id="6.10.250.3150">
    <property type="match status" value="1"/>
</dbReference>
<feature type="chain" id="PRO_5038941958" evidence="4">
    <location>
        <begin position="31"/>
        <end position="375"/>
    </location>
</feature>
<dbReference type="InterPro" id="IPR011105">
    <property type="entry name" value="Cell_wall_hydrolase_SleB"/>
</dbReference>
<reference evidence="7" key="1">
    <citation type="journal article" date="2021" name="PeerJ">
        <title>Extensive microbial diversity within the chicken gut microbiome revealed by metagenomics and culture.</title>
        <authorList>
            <person name="Gilroy R."/>
            <person name="Ravi A."/>
            <person name="Getino M."/>
            <person name="Pursley I."/>
            <person name="Horton D.L."/>
            <person name="Alikhan N.F."/>
            <person name="Baker D."/>
            <person name="Gharbi K."/>
            <person name="Hall N."/>
            <person name="Watson M."/>
            <person name="Adriaenssens E.M."/>
            <person name="Foster-Nyarko E."/>
            <person name="Jarju S."/>
            <person name="Secka A."/>
            <person name="Antonio M."/>
            <person name="Oren A."/>
            <person name="Chaudhuri R.R."/>
            <person name="La Ragione R."/>
            <person name="Hildebrand F."/>
            <person name="Pallen M.J."/>
        </authorList>
    </citation>
    <scope>NUCLEOTIDE SEQUENCE</scope>
    <source>
        <strain evidence="7">CHK196-3914</strain>
    </source>
</reference>
<sequence length="375" mass="41304">MELYKKRGIRTGLALLCSLAVILSILPANAANDEIENLENQTSALENELEGINQDILDLSEEISSTEMQVEILNGEILKTSDNLKQAEENEAQQYEDMKSRIKYMYEHGNATLLEMLFSAENMSDFLNKAEFIENLSEYDRNALENLQNIHQEIEDEKTALEEQQASFEELQSSLEDQQAELQAKAEATSTNLADVQEKLEKAKKEEAERIAREEAARKAAEEEAARKAAEEAAASAQGSQSGGSYDNSVINGGSVNASTDELTLFAALLDCEAIGDYDAMLAVATVIMNRVESPRFGNSITSVIYASGQFEPVWTGRLDDRLERGPSSLALQVAQDAINGARLAAVSDCYYFLYAPSTDRDGVNIGGNLFFTSW</sequence>
<feature type="coiled-coil region" evidence="2">
    <location>
        <begin position="28"/>
        <end position="101"/>
    </location>
</feature>
<evidence type="ECO:0000313" key="8">
    <source>
        <dbReference type="Proteomes" id="UP000824116"/>
    </source>
</evidence>
<dbReference type="EMBL" id="DXAY01000179">
    <property type="protein sequence ID" value="HIZ75091.1"/>
    <property type="molecule type" value="Genomic_DNA"/>
</dbReference>
<keyword evidence="2" id="KW-0175">Coiled coil</keyword>
<evidence type="ECO:0000256" key="1">
    <source>
        <dbReference type="ARBA" id="ARBA00022729"/>
    </source>
</evidence>
<dbReference type="GO" id="GO:0016787">
    <property type="term" value="F:hydrolase activity"/>
    <property type="evidence" value="ECO:0007669"/>
    <property type="project" value="UniProtKB-KW"/>
</dbReference>
<organism evidence="7 8">
    <name type="scientific">Candidatus Mediterraneibacter stercoravium</name>
    <dbReference type="NCBI Taxonomy" id="2838685"/>
    <lineage>
        <taxon>Bacteria</taxon>
        <taxon>Bacillati</taxon>
        <taxon>Bacillota</taxon>
        <taxon>Clostridia</taxon>
        <taxon>Lachnospirales</taxon>
        <taxon>Lachnospiraceae</taxon>
        <taxon>Mediterraneibacter</taxon>
    </lineage>
</organism>
<evidence type="ECO:0000259" key="6">
    <source>
        <dbReference type="Pfam" id="PF24568"/>
    </source>
</evidence>
<evidence type="ECO:0000256" key="2">
    <source>
        <dbReference type="SAM" id="Coils"/>
    </source>
</evidence>
<name>A0A9D2GAF1_9FIRM</name>
<keyword evidence="1 4" id="KW-0732">Signal</keyword>
<dbReference type="InterPro" id="IPR042047">
    <property type="entry name" value="SleB_dom1"/>
</dbReference>
<evidence type="ECO:0000256" key="4">
    <source>
        <dbReference type="SAM" id="SignalP"/>
    </source>
</evidence>
<reference evidence="7" key="2">
    <citation type="submission" date="2021-04" db="EMBL/GenBank/DDBJ databases">
        <authorList>
            <person name="Gilroy R."/>
        </authorList>
    </citation>
    <scope>NUCLEOTIDE SEQUENCE</scope>
    <source>
        <strain evidence="7">CHK196-3914</strain>
    </source>
</reference>
<dbReference type="Proteomes" id="UP000824116">
    <property type="component" value="Unassembled WGS sequence"/>
</dbReference>
<dbReference type="InterPro" id="IPR057309">
    <property type="entry name" value="PcsB_CC"/>
</dbReference>
<evidence type="ECO:0000313" key="7">
    <source>
        <dbReference type="EMBL" id="HIZ75091.1"/>
    </source>
</evidence>
<dbReference type="Gene3D" id="1.10.10.2520">
    <property type="entry name" value="Cell wall hydrolase SleB, domain 1"/>
    <property type="match status" value="1"/>
</dbReference>
<dbReference type="Pfam" id="PF07486">
    <property type="entry name" value="Hydrolase_2"/>
    <property type="match status" value="1"/>
</dbReference>
<gene>
    <name evidence="7" type="ORF">H9723_07625</name>
</gene>
<proteinExistence type="predicted"/>
<feature type="domain" description="Peptidoglycan hydrolase PcsB coiled-coil" evidence="6">
    <location>
        <begin position="85"/>
        <end position="156"/>
    </location>
</feature>